<dbReference type="EMBL" id="JANTHZ010000004">
    <property type="protein sequence ID" value="MCS0495860.1"/>
    <property type="molecule type" value="Genomic_DNA"/>
</dbReference>
<organism evidence="3 4">
    <name type="scientific">Ancylobacter mangrovi</name>
    <dbReference type="NCBI Taxonomy" id="2972472"/>
    <lineage>
        <taxon>Bacteria</taxon>
        <taxon>Pseudomonadati</taxon>
        <taxon>Pseudomonadota</taxon>
        <taxon>Alphaproteobacteria</taxon>
        <taxon>Hyphomicrobiales</taxon>
        <taxon>Xanthobacteraceae</taxon>
        <taxon>Ancylobacter</taxon>
    </lineage>
</organism>
<evidence type="ECO:0000313" key="4">
    <source>
        <dbReference type="Proteomes" id="UP001151088"/>
    </source>
</evidence>
<evidence type="ECO:0000256" key="1">
    <source>
        <dbReference type="SAM" id="MobiDB-lite"/>
    </source>
</evidence>
<gene>
    <name evidence="3" type="ORF">NVS89_12170</name>
</gene>
<feature type="domain" description="DUF4236" evidence="2">
    <location>
        <begin position="3"/>
        <end position="53"/>
    </location>
</feature>
<dbReference type="AlphaFoldDB" id="A0A9X2T261"/>
<protein>
    <submittedName>
        <fullName evidence="3">DUF4236 domain-containing protein</fullName>
    </submittedName>
</protein>
<evidence type="ECO:0000313" key="3">
    <source>
        <dbReference type="EMBL" id="MCS0495860.1"/>
    </source>
</evidence>
<dbReference type="RefSeq" id="WP_258733038.1">
    <property type="nucleotide sequence ID" value="NZ_JANTHZ010000004.1"/>
</dbReference>
<feature type="region of interest" description="Disordered" evidence="1">
    <location>
        <begin position="63"/>
        <end position="85"/>
    </location>
</feature>
<keyword evidence="4" id="KW-1185">Reference proteome</keyword>
<sequence length="147" mass="15495">MPFYIRKSVSSGPFRFNLSSSGVGMSVGIKGFRVGTGPRGNYVHMGLGGIYYRATLPSAHRPANAFSEPRAQPGPPPAPDGLTEIASGPIVWREPSEEATAARQRDARRALSLRRAGRDAAMAGALHDGEGEFVLGTGLCRPAHGGH</sequence>
<dbReference type="InterPro" id="IPR025330">
    <property type="entry name" value="DUF4236"/>
</dbReference>
<accession>A0A9X2T261</accession>
<proteinExistence type="predicted"/>
<comment type="caution">
    <text evidence="3">The sequence shown here is derived from an EMBL/GenBank/DDBJ whole genome shotgun (WGS) entry which is preliminary data.</text>
</comment>
<evidence type="ECO:0000259" key="2">
    <source>
        <dbReference type="Pfam" id="PF14020"/>
    </source>
</evidence>
<name>A0A9X2T261_9HYPH</name>
<reference evidence="3" key="1">
    <citation type="submission" date="2022-08" db="EMBL/GenBank/DDBJ databases">
        <authorList>
            <person name="Li F."/>
        </authorList>
    </citation>
    <scope>NUCLEOTIDE SEQUENCE</scope>
    <source>
        <strain evidence="3">MQZ15Z-1</strain>
    </source>
</reference>
<dbReference type="Pfam" id="PF14020">
    <property type="entry name" value="DUF4236"/>
    <property type="match status" value="1"/>
</dbReference>
<dbReference type="Proteomes" id="UP001151088">
    <property type="component" value="Unassembled WGS sequence"/>
</dbReference>